<dbReference type="SUPFAM" id="SSF56112">
    <property type="entry name" value="Protein kinase-like (PK-like)"/>
    <property type="match status" value="1"/>
</dbReference>
<dbReference type="PROSITE" id="PS50003">
    <property type="entry name" value="PH_DOMAIN"/>
    <property type="match status" value="1"/>
</dbReference>
<dbReference type="InterPro" id="IPR001849">
    <property type="entry name" value="PH_domain"/>
</dbReference>
<dbReference type="EMBL" id="JPWU03000206">
    <property type="protein sequence ID" value="KAG2522627.1"/>
    <property type="molecule type" value="Genomic_DNA"/>
</dbReference>
<dbReference type="InterPro" id="IPR011993">
    <property type="entry name" value="PH-like_dom_sf"/>
</dbReference>
<dbReference type="SUPFAM" id="SSF50729">
    <property type="entry name" value="PH domain-like"/>
    <property type="match status" value="1"/>
</dbReference>
<dbReference type="EMBL" id="JPWV03000201">
    <property type="protein sequence ID" value="KAG2521373.1"/>
    <property type="molecule type" value="Genomic_DNA"/>
</dbReference>
<evidence type="ECO:0000313" key="7">
    <source>
        <dbReference type="EMBL" id="KAG2521373.1"/>
    </source>
</evidence>
<evidence type="ECO:0000313" key="12">
    <source>
        <dbReference type="Proteomes" id="UP000285883"/>
    </source>
</evidence>
<feature type="region of interest" description="Disordered" evidence="2">
    <location>
        <begin position="1"/>
        <end position="28"/>
    </location>
</feature>
<feature type="coiled-coil region" evidence="1">
    <location>
        <begin position="578"/>
        <end position="658"/>
    </location>
</feature>
<dbReference type="PROSITE" id="PS00108">
    <property type="entry name" value="PROTEIN_KINASE_ST"/>
    <property type="match status" value="1"/>
</dbReference>
<dbReference type="InterPro" id="IPR000719">
    <property type="entry name" value="Prot_kinase_dom"/>
</dbReference>
<dbReference type="PROSITE" id="PS50011">
    <property type="entry name" value="PROTEIN_KINASE_DOM"/>
    <property type="match status" value="1"/>
</dbReference>
<feature type="domain" description="PDZ" evidence="6">
    <location>
        <begin position="147"/>
        <end position="222"/>
    </location>
</feature>
<dbReference type="InterPro" id="IPR011009">
    <property type="entry name" value="Kinase-like_dom_sf"/>
</dbReference>
<dbReference type="PANTHER" id="PTHR12092:SF16">
    <property type="entry name" value="PH DOMAIN-CONTAINING PROTEIN"/>
    <property type="match status" value="1"/>
</dbReference>
<dbReference type="SMART" id="SM00228">
    <property type="entry name" value="PDZ"/>
    <property type="match status" value="2"/>
</dbReference>
<proteinExistence type="predicted"/>
<dbReference type="EMBL" id="MBDN02000191">
    <property type="protein sequence ID" value="RLN78410.1"/>
    <property type="molecule type" value="Genomic_DNA"/>
</dbReference>
<dbReference type="Pfam" id="PF00169">
    <property type="entry name" value="PH"/>
    <property type="match status" value="1"/>
</dbReference>
<dbReference type="GO" id="GO:0004672">
    <property type="term" value="F:protein kinase activity"/>
    <property type="evidence" value="ECO:0007669"/>
    <property type="project" value="InterPro"/>
</dbReference>
<dbReference type="Gene3D" id="2.60.40.150">
    <property type="entry name" value="C2 domain"/>
    <property type="match status" value="1"/>
</dbReference>
<evidence type="ECO:0000313" key="8">
    <source>
        <dbReference type="EMBL" id="KAG2522627.1"/>
    </source>
</evidence>
<feature type="domain" description="PDZ" evidence="6">
    <location>
        <begin position="35"/>
        <end position="117"/>
    </location>
</feature>
<dbReference type="PROSITE" id="PS50004">
    <property type="entry name" value="C2"/>
    <property type="match status" value="1"/>
</dbReference>
<dbReference type="SMART" id="SM00220">
    <property type="entry name" value="S_TKc"/>
    <property type="match status" value="1"/>
</dbReference>
<evidence type="ECO:0000256" key="1">
    <source>
        <dbReference type="SAM" id="Coils"/>
    </source>
</evidence>
<dbReference type="GO" id="GO:0005886">
    <property type="term" value="C:plasma membrane"/>
    <property type="evidence" value="ECO:0007669"/>
    <property type="project" value="TreeGrafter"/>
</dbReference>
<dbReference type="InterPro" id="IPR008271">
    <property type="entry name" value="Ser/Thr_kinase_AS"/>
</dbReference>
<dbReference type="SMART" id="SM00233">
    <property type="entry name" value="PH"/>
    <property type="match status" value="1"/>
</dbReference>
<dbReference type="GO" id="GO:0030036">
    <property type="term" value="P:actin cytoskeleton organization"/>
    <property type="evidence" value="ECO:0007669"/>
    <property type="project" value="TreeGrafter"/>
</dbReference>
<evidence type="ECO:0000256" key="2">
    <source>
        <dbReference type="SAM" id="MobiDB-lite"/>
    </source>
</evidence>
<dbReference type="Pfam" id="PF00069">
    <property type="entry name" value="Pkinase"/>
    <property type="match status" value="1"/>
</dbReference>
<organism evidence="10 11">
    <name type="scientific">Phytophthora kernoviae</name>
    <dbReference type="NCBI Taxonomy" id="325452"/>
    <lineage>
        <taxon>Eukaryota</taxon>
        <taxon>Sar</taxon>
        <taxon>Stramenopiles</taxon>
        <taxon>Oomycota</taxon>
        <taxon>Peronosporomycetes</taxon>
        <taxon>Peronosporales</taxon>
        <taxon>Peronosporaceae</taxon>
        <taxon>Phytophthora</taxon>
    </lineage>
</organism>
<dbReference type="Pfam" id="PF00168">
    <property type="entry name" value="C2"/>
    <property type="match status" value="1"/>
</dbReference>
<feature type="compositionally biased region" description="Basic and acidic residues" evidence="2">
    <location>
        <begin position="14"/>
        <end position="25"/>
    </location>
</feature>
<dbReference type="InterPro" id="IPR035892">
    <property type="entry name" value="C2_domain_sf"/>
</dbReference>
<dbReference type="EMBL" id="MAYM02000118">
    <property type="protein sequence ID" value="RLN45865.1"/>
    <property type="molecule type" value="Genomic_DNA"/>
</dbReference>
<dbReference type="Proteomes" id="UP000285624">
    <property type="component" value="Unassembled WGS sequence"/>
</dbReference>
<dbReference type="Gene3D" id="1.10.510.10">
    <property type="entry name" value="Transferase(Phosphotransferase) domain 1"/>
    <property type="match status" value="1"/>
</dbReference>
<dbReference type="InterPro" id="IPR000008">
    <property type="entry name" value="C2_dom"/>
</dbReference>
<dbReference type="Gene3D" id="2.30.29.30">
    <property type="entry name" value="Pleckstrin-homology domain (PH domain)/Phosphotyrosine-binding domain (PTB)"/>
    <property type="match status" value="1"/>
</dbReference>
<dbReference type="SUPFAM" id="SSF50156">
    <property type="entry name" value="PDZ domain-like"/>
    <property type="match status" value="2"/>
</dbReference>
<keyword evidence="1" id="KW-0175">Coiled coil</keyword>
<feature type="compositionally biased region" description="Polar residues" evidence="2">
    <location>
        <begin position="1"/>
        <end position="13"/>
    </location>
</feature>
<dbReference type="SUPFAM" id="SSF49562">
    <property type="entry name" value="C2 domain (Calcium/lipid-binding domain, CaLB)"/>
    <property type="match status" value="1"/>
</dbReference>
<name>A0A3R7KID3_9STRA</name>
<evidence type="ECO:0000259" key="5">
    <source>
        <dbReference type="PROSITE" id="PS50011"/>
    </source>
</evidence>
<protein>
    <recommendedName>
        <fullName evidence="13">Non-specific serine/threonine protein kinase</fullName>
    </recommendedName>
</protein>
<sequence length="856" mass="95971">MSCSSENSGYRENQTGEKAADKAEGGSDNDLAPEVVVIELPAKEKLGVKLMPPKDGVINHGLEIDNITNPLLKDKVQAGDLIVAFGGQSVDGMDFSSAIDLIRKMPRPLAISFEIDELRRQQVVQEKFQASMVNDLNSLTTYDVMFDNGPMGLNLEEAVRYGIDGAVVRALKGQAKTSGMITVGDIVYKVNETDVLLMPYLEVMNVLRNALAPKTLQFVPKDKLADVQRVNYQYSKSFRLRESTSHVKQILMNNPHVVKDEDNDGDDSQSIAQLILDNKAATIKKGRMYKQGHVMRNWKSRYFVLSVSKVEYFKSPNSTTARGEISFLNHRCTVRSLPGTGDVVCRSPNVTAEYLLELRVDDRRMVMACTSELDKKGWMDAFKFAIDVSKTVNRMQNPGESLREAKALCTHRTESLSVDGSATFLDHNAGDRLSQFNYEAFSTPVVHVAVLSATNLTKSGSSVNAFCEVTVGAKTFKTSMVKNQRSPVWKQDNTASFEAPSEDMVVEIRIFDEHLFRATELITMLTIPLKSLINMQKATKEYPVAFGSRSAGAVLTLSLEYVNKLKAQVAKDEATYYAARAQEEARMLFEQYQQKTEAAMAEAREEQRKGKAAVERAMAKAAQAKEEAETQLAEARRAREEAQKLIEANRRIQAMDDQCPSTGGEKQMEYTLEQLCVEYMCNQKEDRHSRLWRALLDVTHGLQFLHSKDIVHSDLKGDNILLEGDKAMLTDFGMSFFRSENRPRFDNVGAIRWRAPEFIMQGPSFEADVYSLGMCIVEAMTGKPPWGLLPDVSVTWHLNNGKFLIQPKCMSDVEWSLIRGMCAFDPAQRMALDEVESIVKEFAENEEDNERMGSYV</sequence>
<dbReference type="SMART" id="SM00239">
    <property type="entry name" value="C2"/>
    <property type="match status" value="1"/>
</dbReference>
<evidence type="ECO:0000313" key="11">
    <source>
        <dbReference type="Proteomes" id="UP000285624"/>
    </source>
</evidence>
<dbReference type="CDD" id="cd00030">
    <property type="entry name" value="C2"/>
    <property type="match status" value="1"/>
</dbReference>
<evidence type="ECO:0008006" key="13">
    <source>
        <dbReference type="Google" id="ProtNLM"/>
    </source>
</evidence>
<gene>
    <name evidence="9" type="ORF">BBI17_006064</name>
    <name evidence="10" type="ORF">BBO99_00005992</name>
    <name evidence="7" type="ORF">JM16_005891</name>
    <name evidence="8" type="ORF">JM18_004795</name>
</gene>
<dbReference type="PANTHER" id="PTHR12092">
    <property type="entry name" value="PLECKSTRIN"/>
    <property type="match status" value="1"/>
</dbReference>
<reference evidence="7" key="1">
    <citation type="journal article" date="2015" name="Genom Data">
        <title>Genome sequences of six Phytophthora species associated with forests in New Zealand.</title>
        <authorList>
            <person name="Studholme D.J."/>
            <person name="McDougal R.L."/>
            <person name="Sambles C."/>
            <person name="Hansen E."/>
            <person name="Hardy G."/>
            <person name="Grant M."/>
            <person name="Ganley R.J."/>
            <person name="Williams N.M."/>
        </authorList>
    </citation>
    <scope>NUCLEOTIDE SEQUENCE</scope>
    <source>
        <strain evidence="7">NZFS 2646</strain>
        <strain evidence="8">NZFS 3630</strain>
    </source>
</reference>
<dbReference type="Proteomes" id="UP000285883">
    <property type="component" value="Unassembled WGS sequence"/>
</dbReference>
<dbReference type="Gene3D" id="2.30.42.10">
    <property type="match status" value="1"/>
</dbReference>
<dbReference type="AlphaFoldDB" id="A0A3R7KID3"/>
<evidence type="ECO:0000313" key="10">
    <source>
        <dbReference type="EMBL" id="RLN78410.1"/>
    </source>
</evidence>
<feature type="domain" description="Protein kinase" evidence="5">
    <location>
        <begin position="540"/>
        <end position="843"/>
    </location>
</feature>
<dbReference type="STRING" id="325452.A0A3R7KID3"/>
<reference evidence="7" key="3">
    <citation type="submission" date="2020-06" db="EMBL/GenBank/DDBJ databases">
        <authorList>
            <person name="Studholme D.J."/>
        </authorList>
    </citation>
    <scope>NUCLEOTIDE SEQUENCE</scope>
    <source>
        <strain evidence="7">NZFS 2646</strain>
        <strain evidence="8">NZFS 3630</strain>
    </source>
</reference>
<evidence type="ECO:0000259" key="4">
    <source>
        <dbReference type="PROSITE" id="PS50004"/>
    </source>
</evidence>
<reference evidence="11 12" key="2">
    <citation type="submission" date="2018-07" db="EMBL/GenBank/DDBJ databases">
        <title>Genome sequencing of oomycete isolates from Chile give support for New Zealand origin for Phytophthora kernoviae and make available the first Nothophytophthora sp. genome.</title>
        <authorList>
            <person name="Studholme D.J."/>
            <person name="Sanfuentes E."/>
            <person name="Panda P."/>
            <person name="Hill R."/>
            <person name="Sambles C."/>
            <person name="Grant M."/>
            <person name="Williams N.M."/>
            <person name="Mcdougal R.L."/>
        </authorList>
    </citation>
    <scope>NUCLEOTIDE SEQUENCE [LARGE SCALE GENOMIC DNA]</scope>
    <source>
        <strain evidence="9">Chile2</strain>
        <strain evidence="10">Chile4</strain>
    </source>
</reference>
<dbReference type="InterPro" id="IPR037370">
    <property type="entry name" value="Pleckstrin"/>
</dbReference>
<dbReference type="GO" id="GO:0005524">
    <property type="term" value="F:ATP binding"/>
    <property type="evidence" value="ECO:0007669"/>
    <property type="project" value="InterPro"/>
</dbReference>
<dbReference type="PROSITE" id="PS50106">
    <property type="entry name" value="PDZ"/>
    <property type="match status" value="2"/>
</dbReference>
<dbReference type="Proteomes" id="UP000785171">
    <property type="component" value="Unassembled WGS sequence"/>
</dbReference>
<comment type="caution">
    <text evidence="10">The sequence shown here is derived from an EMBL/GenBank/DDBJ whole genome shotgun (WGS) entry which is preliminary data.</text>
</comment>
<feature type="domain" description="C2" evidence="4">
    <location>
        <begin position="427"/>
        <end position="542"/>
    </location>
</feature>
<dbReference type="Proteomes" id="UP000792063">
    <property type="component" value="Unassembled WGS sequence"/>
</dbReference>
<feature type="domain" description="PH" evidence="3">
    <location>
        <begin position="281"/>
        <end position="387"/>
    </location>
</feature>
<evidence type="ECO:0000313" key="9">
    <source>
        <dbReference type="EMBL" id="RLN45865.1"/>
    </source>
</evidence>
<evidence type="ECO:0000259" key="3">
    <source>
        <dbReference type="PROSITE" id="PS50003"/>
    </source>
</evidence>
<dbReference type="InterPro" id="IPR001478">
    <property type="entry name" value="PDZ"/>
</dbReference>
<keyword evidence="11" id="KW-1185">Reference proteome</keyword>
<dbReference type="InterPro" id="IPR036034">
    <property type="entry name" value="PDZ_sf"/>
</dbReference>
<accession>A0A3R7KID3</accession>
<evidence type="ECO:0000259" key="6">
    <source>
        <dbReference type="PROSITE" id="PS50106"/>
    </source>
</evidence>